<dbReference type="EMBL" id="VMNW02000031">
    <property type="protein sequence ID" value="KAA9159048.1"/>
    <property type="molecule type" value="Genomic_DNA"/>
</dbReference>
<dbReference type="InterPro" id="IPR029068">
    <property type="entry name" value="Glyas_Bleomycin-R_OHBP_Dase"/>
</dbReference>
<sequence length="306" mass="34152">MTMTLHHVALASPRAADAAEFYTEDWGLRDAGRDGSSLRLATQTDHGEDYSLVLVPAEQKSVHHFCLVTDDEATYAELEERIRDKGAEIVDSPACAGFTRAIRVRDHDGRLVELGYRPAPAAPEVPGETRDAVPLFPAHIVLNTTELETTVDWYTEHLGLKVRDRRATKMTFLYCNRDHHTIAFAQAQHASLNHVAWEMPDLNQFFRGIARASKSENGGEKLHGPGRHGPGEYIFCYFTDPMGFVCEYETDGVKVDDEADYPYRVHEYSPESIDRWLGVLSGGTSHRFRAAALGDPDPGVVPSRSR</sequence>
<dbReference type="GO" id="GO:0051213">
    <property type="term" value="F:dioxygenase activity"/>
    <property type="evidence" value="ECO:0007669"/>
    <property type="project" value="UniProtKB-KW"/>
</dbReference>
<dbReference type="Proteomes" id="UP000319769">
    <property type="component" value="Unassembled WGS sequence"/>
</dbReference>
<dbReference type="PROSITE" id="PS51819">
    <property type="entry name" value="VOC"/>
    <property type="match status" value="2"/>
</dbReference>
<organism evidence="2 3">
    <name type="scientific">Amycolatopsis acidicola</name>
    <dbReference type="NCBI Taxonomy" id="2596893"/>
    <lineage>
        <taxon>Bacteria</taxon>
        <taxon>Bacillati</taxon>
        <taxon>Actinomycetota</taxon>
        <taxon>Actinomycetes</taxon>
        <taxon>Pseudonocardiales</taxon>
        <taxon>Pseudonocardiaceae</taxon>
        <taxon>Amycolatopsis</taxon>
    </lineage>
</organism>
<accession>A0A5N0V2R0</accession>
<dbReference type="Gene3D" id="3.10.180.10">
    <property type="entry name" value="2,3-Dihydroxybiphenyl 1,2-Dioxygenase, domain 1"/>
    <property type="match status" value="2"/>
</dbReference>
<proteinExistence type="predicted"/>
<keyword evidence="2" id="KW-0223">Dioxygenase</keyword>
<gene>
    <name evidence="2" type="ORF">FPZ12_021085</name>
</gene>
<dbReference type="OrthoDB" id="3827654at2"/>
<feature type="domain" description="VOC" evidence="1">
    <location>
        <begin position="4"/>
        <end position="117"/>
    </location>
</feature>
<keyword evidence="3" id="KW-1185">Reference proteome</keyword>
<keyword evidence="2" id="KW-0560">Oxidoreductase</keyword>
<dbReference type="InterPro" id="IPR050383">
    <property type="entry name" value="GlyoxalaseI/FosfomycinResist"/>
</dbReference>
<name>A0A5N0V2R0_9PSEU</name>
<evidence type="ECO:0000313" key="2">
    <source>
        <dbReference type="EMBL" id="KAA9159048.1"/>
    </source>
</evidence>
<protein>
    <submittedName>
        <fullName evidence="2">Extradiol ring-cleavage dioxygenase</fullName>
    </submittedName>
</protein>
<dbReference type="PANTHER" id="PTHR21366">
    <property type="entry name" value="GLYOXALASE FAMILY PROTEIN"/>
    <property type="match status" value="1"/>
</dbReference>
<dbReference type="RefSeq" id="WP_144756396.1">
    <property type="nucleotide sequence ID" value="NZ_VMNW02000031.1"/>
</dbReference>
<evidence type="ECO:0000313" key="3">
    <source>
        <dbReference type="Proteomes" id="UP000319769"/>
    </source>
</evidence>
<feature type="domain" description="VOC" evidence="1">
    <location>
        <begin position="136"/>
        <end position="251"/>
    </location>
</feature>
<dbReference type="InterPro" id="IPR004360">
    <property type="entry name" value="Glyas_Fos-R_dOase_dom"/>
</dbReference>
<comment type="caution">
    <text evidence="2">The sequence shown here is derived from an EMBL/GenBank/DDBJ whole genome shotgun (WGS) entry which is preliminary data.</text>
</comment>
<reference evidence="2" key="1">
    <citation type="submission" date="2019-09" db="EMBL/GenBank/DDBJ databases">
        <authorList>
            <person name="Teo W.F.A."/>
            <person name="Duangmal K."/>
        </authorList>
    </citation>
    <scope>NUCLEOTIDE SEQUENCE [LARGE SCALE GENOMIC DNA]</scope>
    <source>
        <strain evidence="2">K81G1</strain>
    </source>
</reference>
<dbReference type="Pfam" id="PF00903">
    <property type="entry name" value="Glyoxalase"/>
    <property type="match status" value="2"/>
</dbReference>
<dbReference type="SUPFAM" id="SSF54593">
    <property type="entry name" value="Glyoxalase/Bleomycin resistance protein/Dihydroxybiphenyl dioxygenase"/>
    <property type="match status" value="1"/>
</dbReference>
<dbReference type="AlphaFoldDB" id="A0A5N0V2R0"/>
<evidence type="ECO:0000259" key="1">
    <source>
        <dbReference type="PROSITE" id="PS51819"/>
    </source>
</evidence>
<dbReference type="InterPro" id="IPR037523">
    <property type="entry name" value="VOC_core"/>
</dbReference>